<keyword evidence="10" id="KW-1185">Reference proteome</keyword>
<evidence type="ECO:0000256" key="3">
    <source>
        <dbReference type="ARBA" id="ARBA00022475"/>
    </source>
</evidence>
<feature type="transmembrane region" description="Helical" evidence="7">
    <location>
        <begin position="93"/>
        <end position="112"/>
    </location>
</feature>
<dbReference type="EMBL" id="BAAAYX010000003">
    <property type="protein sequence ID" value="GAA3698951.1"/>
    <property type="molecule type" value="Genomic_DNA"/>
</dbReference>
<feature type="transmembrane region" description="Helical" evidence="7">
    <location>
        <begin position="6"/>
        <end position="25"/>
    </location>
</feature>
<comment type="similarity">
    <text evidence="2">Belongs to the UPF0126 family.</text>
</comment>
<comment type="caution">
    <text evidence="9">The sequence shown here is derived from an EMBL/GenBank/DDBJ whole genome shotgun (WGS) entry which is preliminary data.</text>
</comment>
<gene>
    <name evidence="9" type="ORF">GCM10022204_14240</name>
</gene>
<evidence type="ECO:0000256" key="4">
    <source>
        <dbReference type="ARBA" id="ARBA00022692"/>
    </source>
</evidence>
<evidence type="ECO:0000313" key="10">
    <source>
        <dbReference type="Proteomes" id="UP001500051"/>
    </source>
</evidence>
<evidence type="ECO:0000313" key="9">
    <source>
        <dbReference type="EMBL" id="GAA3698951.1"/>
    </source>
</evidence>
<proteinExistence type="inferred from homology"/>
<evidence type="ECO:0000256" key="2">
    <source>
        <dbReference type="ARBA" id="ARBA00008193"/>
    </source>
</evidence>
<comment type="subcellular location">
    <subcellularLocation>
        <location evidence="1">Cell membrane</location>
        <topology evidence="1">Multi-pass membrane protein</topology>
    </subcellularLocation>
</comment>
<feature type="transmembrane region" description="Helical" evidence="7">
    <location>
        <begin position="174"/>
        <end position="190"/>
    </location>
</feature>
<name>A0ABP7D0E5_9ACTN</name>
<feature type="transmembrane region" description="Helical" evidence="7">
    <location>
        <begin position="118"/>
        <end position="138"/>
    </location>
</feature>
<evidence type="ECO:0000256" key="5">
    <source>
        <dbReference type="ARBA" id="ARBA00022989"/>
    </source>
</evidence>
<evidence type="ECO:0000256" key="7">
    <source>
        <dbReference type="SAM" id="Phobius"/>
    </source>
</evidence>
<sequence length="206" mass="22108">MGLVPVALDLIGIFVFALSGALLGVRIQFDIVGVIVLGAVTGLGGGIMRDVLIGDTPPASFTDWRYLAVPVVAALVAFRFHPKLARIERYVDWFDAMGLGLFCVLGTVKALFFGLDPIPAALMGVLTAIGGGVLRDLLANRMPVVLRQDVYAIPALAGATVVVLTWEAGVFREWVLVPAAALCIALRFLAMHRRWSAPRASDLRRD</sequence>
<evidence type="ECO:0000256" key="6">
    <source>
        <dbReference type="ARBA" id="ARBA00023136"/>
    </source>
</evidence>
<dbReference type="PANTHER" id="PTHR30506:SF3">
    <property type="entry name" value="UPF0126 INNER MEMBRANE PROTEIN YADS-RELATED"/>
    <property type="match status" value="1"/>
</dbReference>
<feature type="transmembrane region" description="Helical" evidence="7">
    <location>
        <begin position="150"/>
        <end position="168"/>
    </location>
</feature>
<dbReference type="Pfam" id="PF03458">
    <property type="entry name" value="Gly_transporter"/>
    <property type="match status" value="2"/>
</dbReference>
<dbReference type="RefSeq" id="WP_344811614.1">
    <property type="nucleotide sequence ID" value="NZ_BAAAYX010000003.1"/>
</dbReference>
<evidence type="ECO:0000256" key="1">
    <source>
        <dbReference type="ARBA" id="ARBA00004651"/>
    </source>
</evidence>
<keyword evidence="3" id="KW-1003">Cell membrane</keyword>
<dbReference type="PANTHER" id="PTHR30506">
    <property type="entry name" value="INNER MEMBRANE PROTEIN"/>
    <property type="match status" value="1"/>
</dbReference>
<feature type="transmembrane region" description="Helical" evidence="7">
    <location>
        <begin position="64"/>
        <end position="81"/>
    </location>
</feature>
<evidence type="ECO:0000259" key="8">
    <source>
        <dbReference type="Pfam" id="PF03458"/>
    </source>
</evidence>
<organism evidence="9 10">
    <name type="scientific">Microlunatus aurantiacus</name>
    <dbReference type="NCBI Taxonomy" id="446786"/>
    <lineage>
        <taxon>Bacteria</taxon>
        <taxon>Bacillati</taxon>
        <taxon>Actinomycetota</taxon>
        <taxon>Actinomycetes</taxon>
        <taxon>Propionibacteriales</taxon>
        <taxon>Propionibacteriaceae</taxon>
        <taxon>Microlunatus</taxon>
    </lineage>
</organism>
<reference evidence="10" key="1">
    <citation type="journal article" date="2019" name="Int. J. Syst. Evol. Microbiol.">
        <title>The Global Catalogue of Microorganisms (GCM) 10K type strain sequencing project: providing services to taxonomists for standard genome sequencing and annotation.</title>
        <authorList>
            <consortium name="The Broad Institute Genomics Platform"/>
            <consortium name="The Broad Institute Genome Sequencing Center for Infectious Disease"/>
            <person name="Wu L."/>
            <person name="Ma J."/>
        </authorList>
    </citation>
    <scope>NUCLEOTIDE SEQUENCE [LARGE SCALE GENOMIC DNA]</scope>
    <source>
        <strain evidence="10">JCM 16548</strain>
    </source>
</reference>
<feature type="transmembrane region" description="Helical" evidence="7">
    <location>
        <begin position="32"/>
        <end position="52"/>
    </location>
</feature>
<feature type="domain" description="Glycine transporter" evidence="8">
    <location>
        <begin position="93"/>
        <end position="166"/>
    </location>
</feature>
<keyword evidence="6 7" id="KW-0472">Membrane</keyword>
<feature type="domain" description="Glycine transporter" evidence="8">
    <location>
        <begin position="7"/>
        <end position="81"/>
    </location>
</feature>
<dbReference type="InterPro" id="IPR005115">
    <property type="entry name" value="Gly_transporter"/>
</dbReference>
<protein>
    <submittedName>
        <fullName evidence="9">Trimeric intracellular cation channel family protein</fullName>
    </submittedName>
</protein>
<keyword evidence="5 7" id="KW-1133">Transmembrane helix</keyword>
<dbReference type="Proteomes" id="UP001500051">
    <property type="component" value="Unassembled WGS sequence"/>
</dbReference>
<keyword evidence="4 7" id="KW-0812">Transmembrane</keyword>
<accession>A0ABP7D0E5</accession>